<dbReference type="InterPro" id="IPR023346">
    <property type="entry name" value="Lysozyme-like_dom_sf"/>
</dbReference>
<comment type="similarity">
    <text evidence="1">Belongs to the transglycosylase Slt family.</text>
</comment>
<dbReference type="CDD" id="cd00118">
    <property type="entry name" value="LysM"/>
    <property type="match status" value="1"/>
</dbReference>
<dbReference type="SMART" id="SM00257">
    <property type="entry name" value="LysM"/>
    <property type="match status" value="1"/>
</dbReference>
<dbReference type="PANTHER" id="PTHR37423">
    <property type="entry name" value="SOLUBLE LYTIC MUREIN TRANSGLYCOSYLASE-RELATED"/>
    <property type="match status" value="1"/>
</dbReference>
<dbReference type="Proteomes" id="UP000294599">
    <property type="component" value="Unassembled WGS sequence"/>
</dbReference>
<keyword evidence="6" id="KW-1185">Reference proteome</keyword>
<sequence length="494" mass="53807">MRRTSLSLMLSLVLSGCATVGGGTGPGDANGNGNGDRETAALYNRLNEAVQRFAAGTEAMVAGDAEGQKERDAALESLRVDAERCLQVRACEASRFVAAYDALIRNSAMTPLPEDRPSADPAQIEADALSPVLADLPEAQRTITLLRGRDLAEVIELNEPVKAAINEWLTWLRPNLVEAYENYQYMRYMMWPQYEQAGLPEALLFAIMARESQGKVHAVSRSGAAGPLQFMPATGQRFGLGRRPVDGFDTRFDPREATRAQVAYLNEQFDRLNNNLELVVAAYNGGEGRLQRLSGGGQKSLWDPAVFGALPQETQIYVPMVLAAAYLFLHPEQYGLEFPRLDTRPAVVRLEKAASINELTVCLGHAGGNRVGWFRALRNLNPQYDNARVLPAGTQLEVPALLVDAYHRQCVDGPLVALASELNTARMPVSAPSPARQVMSGSAPSSGRVHTVRSGETLYAIARRYSCSMQGLAAQNGIRGPNYPIRPGQKIRLC</sequence>
<evidence type="ECO:0000313" key="5">
    <source>
        <dbReference type="EMBL" id="TCT01397.1"/>
    </source>
</evidence>
<dbReference type="RefSeq" id="WP_240639603.1">
    <property type="nucleotide sequence ID" value="NZ_JBHLWF010000005.1"/>
</dbReference>
<evidence type="ECO:0000256" key="3">
    <source>
        <dbReference type="SAM" id="SignalP"/>
    </source>
</evidence>
<dbReference type="InterPro" id="IPR018392">
    <property type="entry name" value="LysM"/>
</dbReference>
<dbReference type="SUPFAM" id="SSF54106">
    <property type="entry name" value="LysM domain"/>
    <property type="match status" value="1"/>
</dbReference>
<feature type="signal peptide" evidence="3">
    <location>
        <begin position="1"/>
        <end position="20"/>
    </location>
</feature>
<feature type="chain" id="PRO_5020478454" evidence="3">
    <location>
        <begin position="21"/>
        <end position="494"/>
    </location>
</feature>
<protein>
    <submittedName>
        <fullName evidence="5">Membrane-bound lytic murein transglycosylase D</fullName>
    </submittedName>
</protein>
<dbReference type="Pfam" id="PF01464">
    <property type="entry name" value="SLT"/>
    <property type="match status" value="1"/>
</dbReference>
<dbReference type="Gene3D" id="3.10.350.10">
    <property type="entry name" value="LysM domain"/>
    <property type="match status" value="1"/>
</dbReference>
<accession>A0A4R3LSZ6</accession>
<dbReference type="PROSITE" id="PS51782">
    <property type="entry name" value="LYSM"/>
    <property type="match status" value="1"/>
</dbReference>
<name>A0A4R3LSZ6_9GAMM</name>
<proteinExistence type="inferred from homology"/>
<feature type="region of interest" description="Disordered" evidence="2">
    <location>
        <begin position="430"/>
        <end position="449"/>
    </location>
</feature>
<reference evidence="5 6" key="1">
    <citation type="submission" date="2019-03" db="EMBL/GenBank/DDBJ databases">
        <title>Genomic Encyclopedia of Type Strains, Phase IV (KMG-IV): sequencing the most valuable type-strain genomes for metagenomic binning, comparative biology and taxonomic classification.</title>
        <authorList>
            <person name="Goeker M."/>
        </authorList>
    </citation>
    <scope>NUCLEOTIDE SEQUENCE [LARGE SCALE GENOMIC DNA]</scope>
    <source>
        <strain evidence="5 6">DSM 21944</strain>
    </source>
</reference>
<evidence type="ECO:0000313" key="6">
    <source>
        <dbReference type="Proteomes" id="UP000294599"/>
    </source>
</evidence>
<dbReference type="PROSITE" id="PS51257">
    <property type="entry name" value="PROKAR_LIPOPROTEIN"/>
    <property type="match status" value="1"/>
</dbReference>
<organism evidence="5 6">
    <name type="scientific">Pseudofulvimonas gallinarii</name>
    <dbReference type="NCBI Taxonomy" id="634155"/>
    <lineage>
        <taxon>Bacteria</taxon>
        <taxon>Pseudomonadati</taxon>
        <taxon>Pseudomonadota</taxon>
        <taxon>Gammaproteobacteria</taxon>
        <taxon>Lysobacterales</taxon>
        <taxon>Rhodanobacteraceae</taxon>
        <taxon>Pseudofulvimonas</taxon>
    </lineage>
</organism>
<dbReference type="AlphaFoldDB" id="A0A4R3LSZ6"/>
<dbReference type="Pfam" id="PF01476">
    <property type="entry name" value="LysM"/>
    <property type="match status" value="1"/>
</dbReference>
<evidence type="ECO:0000259" key="4">
    <source>
        <dbReference type="PROSITE" id="PS51782"/>
    </source>
</evidence>
<comment type="caution">
    <text evidence="5">The sequence shown here is derived from an EMBL/GenBank/DDBJ whole genome shotgun (WGS) entry which is preliminary data.</text>
</comment>
<dbReference type="Gene3D" id="1.10.530.10">
    <property type="match status" value="1"/>
</dbReference>
<feature type="domain" description="LysM" evidence="4">
    <location>
        <begin position="448"/>
        <end position="493"/>
    </location>
</feature>
<dbReference type="InterPro" id="IPR036779">
    <property type="entry name" value="LysM_dom_sf"/>
</dbReference>
<dbReference type="InterPro" id="IPR008258">
    <property type="entry name" value="Transglycosylase_SLT_dom_1"/>
</dbReference>
<dbReference type="SUPFAM" id="SSF53955">
    <property type="entry name" value="Lysozyme-like"/>
    <property type="match status" value="1"/>
</dbReference>
<evidence type="ECO:0000256" key="2">
    <source>
        <dbReference type="SAM" id="MobiDB-lite"/>
    </source>
</evidence>
<keyword evidence="3" id="KW-0732">Signal</keyword>
<evidence type="ECO:0000256" key="1">
    <source>
        <dbReference type="ARBA" id="ARBA00007734"/>
    </source>
</evidence>
<dbReference type="EMBL" id="SMAF01000001">
    <property type="protein sequence ID" value="TCT01397.1"/>
    <property type="molecule type" value="Genomic_DNA"/>
</dbReference>
<dbReference type="PANTHER" id="PTHR37423:SF2">
    <property type="entry name" value="MEMBRANE-BOUND LYTIC MUREIN TRANSGLYCOSYLASE C"/>
    <property type="match status" value="1"/>
</dbReference>
<gene>
    <name evidence="5" type="ORF">EDC25_101264</name>
</gene>